<dbReference type="PANTHER" id="PTHR31490">
    <property type="entry name" value="GLYCOSYL HYDROLASE"/>
    <property type="match status" value="1"/>
</dbReference>
<dbReference type="PANTHER" id="PTHR31490:SF90">
    <property type="entry name" value="ENDO-1,4-BETA-XYLANASE A"/>
    <property type="match status" value="1"/>
</dbReference>
<dbReference type="SUPFAM" id="SSF49785">
    <property type="entry name" value="Galactose-binding domain-like"/>
    <property type="match status" value="2"/>
</dbReference>
<keyword evidence="14" id="KW-1185">Reference proteome</keyword>
<evidence type="ECO:0000313" key="13">
    <source>
        <dbReference type="EMBL" id="NOU69371.1"/>
    </source>
</evidence>
<dbReference type="PROSITE" id="PS51760">
    <property type="entry name" value="GH10_2"/>
    <property type="match status" value="1"/>
</dbReference>
<gene>
    <name evidence="13" type="ORF">GC096_35730</name>
</gene>
<comment type="catalytic activity">
    <reaction evidence="1 10">
        <text>Endohydrolysis of (1-&gt;4)-beta-D-xylosidic linkages in xylans.</text>
        <dbReference type="EC" id="3.2.1.8"/>
    </reaction>
</comment>
<evidence type="ECO:0000256" key="8">
    <source>
        <dbReference type="ARBA" id="ARBA00023295"/>
    </source>
</evidence>
<organism evidence="13 14">
    <name type="scientific">Paenibacillus plantarum</name>
    <dbReference type="NCBI Taxonomy" id="2654975"/>
    <lineage>
        <taxon>Bacteria</taxon>
        <taxon>Bacillati</taxon>
        <taxon>Bacillota</taxon>
        <taxon>Bacilli</taxon>
        <taxon>Bacillales</taxon>
        <taxon>Paenibacillaceae</taxon>
        <taxon>Paenibacillus</taxon>
    </lineage>
</organism>
<keyword evidence="5" id="KW-0677">Repeat</keyword>
<dbReference type="Pfam" id="PF00963">
    <property type="entry name" value="Cohesin"/>
    <property type="match status" value="1"/>
</dbReference>
<dbReference type="CDD" id="cd08547">
    <property type="entry name" value="Type_II_cohesin"/>
    <property type="match status" value="1"/>
</dbReference>
<evidence type="ECO:0000256" key="6">
    <source>
        <dbReference type="ARBA" id="ARBA00022801"/>
    </source>
</evidence>
<keyword evidence="9 10" id="KW-0624">Polysaccharide degradation</keyword>
<protein>
    <recommendedName>
        <fullName evidence="10">Beta-xylanase</fullName>
        <ecNumber evidence="10">3.2.1.8</ecNumber>
    </recommendedName>
</protein>
<dbReference type="InterPro" id="IPR016134">
    <property type="entry name" value="Dockerin_dom"/>
</dbReference>
<dbReference type="Gene3D" id="2.60.40.1190">
    <property type="match status" value="2"/>
</dbReference>
<keyword evidence="7 10" id="KW-0119">Carbohydrate metabolism</keyword>
<name>A0ABX1XLM9_9BACL</name>
<evidence type="ECO:0000256" key="2">
    <source>
        <dbReference type="ARBA" id="ARBA00004851"/>
    </source>
</evidence>
<dbReference type="InterPro" id="IPR017853">
    <property type="entry name" value="GH"/>
</dbReference>
<dbReference type="InterPro" id="IPR003305">
    <property type="entry name" value="CenC_carb-bd"/>
</dbReference>
<keyword evidence="4" id="KW-0858">Xylan degradation</keyword>
<evidence type="ECO:0000256" key="9">
    <source>
        <dbReference type="ARBA" id="ARBA00023326"/>
    </source>
</evidence>
<dbReference type="InterPro" id="IPR002102">
    <property type="entry name" value="Cohesin_dom"/>
</dbReference>
<sequence length="1342" mass="146241">MFSGKMKGLQLILFLTFMMVLSLLHPLTGMAAIDSTVPSGQIASNLFANPDFETGTVNGWTARGNSTLTVNSDAHTGAYSMKVVRTAAFRGVQQAVYGKMKVGSEYDISVWVKVDTAGAGKEIRLTLDKSIDGGTKPSVFKGVGSAKNLVAGQWTQIQATYKVTEEISGAITNLTLYLESATDAFDIYVDDAVLLEKPNELISNPGMELGISPWQIRGSGVVLQAVYAPQPVYNGTKSLLVSGRSANWKGVMQPMLSKLVKGKTYIVSAWVRLPEDKEEKVNLSLQKVIGGVTSYQGVANVNANGQAWKQISGAFTLEYTGTLSSLDLYFETASTGTDFYLDDVSVVEKVIPPKVVETNIPSLKDVFAADFPIGVALPPDYLNGDVHSDLIKKHFNSITAENSMKPSYLQPREGEFTFDTADVYVNFAQANGMKVRGHTLVWHQGVGNWMFVDALGQPATKELLYARLENHIKTIVERYKGKIYAWDVVNEAIDASQPDGFRRTNWYSIAGPQFIEKAFQYAHEADPDAKLFYNEFGIFESSAKLDFTISMIQNLLAKGVPIHGIGVQTHNTIYIPDKDTVDRTMAKLAALGIEIQITEMDMSIYKNATEKYDAIADKQIVDALLVQQAYQFKDMFEVFNKYKANITGVTFWGLADDRTWLDSTPGGRKDLPLLFDESLKAKSAYWALVDPSKLPVLIQTIHAEQSGALTIDAAGLENPVWDYMTPVTVTGSTYTSASFKTLWHDNALYVKVEVVDHTVDALDAVKLFVDGNNRRTAVYDQDDHAYTFSRLQTQSSDSSYTQEEAGGYKGIFRLPLDSTLSAVGKNIGFDVSVTNGAETIHWNDTSGQQAVTMANVGLLKFTPASLYAEARKGTPIIDGEIDASWDESSIHTTERYSATSTVQGAKGKFRTQWDDQYLYVLVEVDDPLLSATNAQTHLQDSVEIFIDENNHKSSLYENDDAQIRFNYLNQISSRGTFLRDQLQSVTKTVYGADNHVLGYRVEAAIRWNKITPVPGHVMGFDVQVNDDPGIGTRNSVAMWNNLTDSGWVDTSGFGVIRLVDGAVPAGTEVALTGDEQVKIGETYTLDYGLKGARNVSAQDVTLTYDSQVFELIDAQPLAANTLILNQTSSSPGGTERFVLATTDASHALNGDVPVLRFTFTTKTTTSGSKFGIGPVLVADGIGNEQLTLPLEKTVIVAAILDKTVLQAGVQQAQAMYAGALEGYANGQYITGAKAALQVVIEVAEAALVKPDVTQEELDQAVVQLNQAVALFTSKLITASTGDIAGIGGLPDGKISVADLGFVSYHFGTTSTSANWTEVSKADIDRNGVIDIYDLTFVARRLV</sequence>
<dbReference type="SUPFAM" id="SSF49344">
    <property type="entry name" value="CBD9-like"/>
    <property type="match status" value="2"/>
</dbReference>
<dbReference type="EC" id="3.2.1.8" evidence="10"/>
<keyword evidence="8 10" id="KW-0326">Glycosidase</keyword>
<evidence type="ECO:0000256" key="10">
    <source>
        <dbReference type="RuleBase" id="RU361174"/>
    </source>
</evidence>
<dbReference type="Gene3D" id="2.60.40.680">
    <property type="match status" value="1"/>
</dbReference>
<dbReference type="SMART" id="SM00633">
    <property type="entry name" value="Glyco_10"/>
    <property type="match status" value="1"/>
</dbReference>
<keyword evidence="6 10" id="KW-0378">Hydrolase</keyword>
<dbReference type="Pfam" id="PF00331">
    <property type="entry name" value="Glyco_hydro_10"/>
    <property type="match status" value="1"/>
</dbReference>
<dbReference type="Gene3D" id="3.20.20.80">
    <property type="entry name" value="Glycosidases"/>
    <property type="match status" value="1"/>
</dbReference>
<dbReference type="InterPro" id="IPR010502">
    <property type="entry name" value="Carb-bd_dom_fam9"/>
</dbReference>
<comment type="caution">
    <text evidence="13">The sequence shown here is derived from an EMBL/GenBank/DDBJ whole genome shotgun (WGS) entry which is preliminary data.</text>
</comment>
<evidence type="ECO:0000256" key="1">
    <source>
        <dbReference type="ARBA" id="ARBA00000681"/>
    </source>
</evidence>
<dbReference type="SUPFAM" id="SSF63446">
    <property type="entry name" value="Type I dockerin domain"/>
    <property type="match status" value="1"/>
</dbReference>
<evidence type="ECO:0000259" key="11">
    <source>
        <dbReference type="PROSITE" id="PS51760"/>
    </source>
</evidence>
<feature type="domain" description="Dockerin" evidence="12">
    <location>
        <begin position="1276"/>
        <end position="1342"/>
    </location>
</feature>
<dbReference type="Pfam" id="PF06452">
    <property type="entry name" value="CBM9_1"/>
    <property type="match status" value="2"/>
</dbReference>
<dbReference type="Gene3D" id="2.60.120.260">
    <property type="entry name" value="Galactose-binding domain-like"/>
    <property type="match status" value="2"/>
</dbReference>
<proteinExistence type="inferred from homology"/>
<dbReference type="Proteomes" id="UP000653578">
    <property type="component" value="Unassembled WGS sequence"/>
</dbReference>
<feature type="domain" description="GH10" evidence="11">
    <location>
        <begin position="357"/>
        <end position="691"/>
    </location>
</feature>
<comment type="similarity">
    <text evidence="3 10">Belongs to the glycosyl hydrolase 10 (cellulase F) family.</text>
</comment>
<dbReference type="PROSITE" id="PS00018">
    <property type="entry name" value="EF_HAND_1"/>
    <property type="match status" value="1"/>
</dbReference>
<dbReference type="InterPro" id="IPR036439">
    <property type="entry name" value="Dockerin_dom_sf"/>
</dbReference>
<reference evidence="13 14" key="1">
    <citation type="submission" date="2019-10" db="EMBL/GenBank/DDBJ databases">
        <title>Description of Paenibacillus humi sp. nov.</title>
        <authorList>
            <person name="Carlier A."/>
            <person name="Qi S."/>
        </authorList>
    </citation>
    <scope>NUCLEOTIDE SEQUENCE [LARGE SCALE GENOMIC DNA]</scope>
    <source>
        <strain evidence="13 14">LMG 31461</strain>
    </source>
</reference>
<dbReference type="Gene3D" id="1.20.1270.90">
    <property type="entry name" value="AF1782-like"/>
    <property type="match status" value="1"/>
</dbReference>
<dbReference type="RefSeq" id="WP_171637676.1">
    <property type="nucleotide sequence ID" value="NZ_WHNY01000091.1"/>
</dbReference>
<dbReference type="PRINTS" id="PR00134">
    <property type="entry name" value="GLHYDRLASE10"/>
</dbReference>
<dbReference type="PROSITE" id="PS51766">
    <property type="entry name" value="DOCKERIN"/>
    <property type="match status" value="1"/>
</dbReference>
<dbReference type="InterPro" id="IPR001000">
    <property type="entry name" value="GH10_dom"/>
</dbReference>
<evidence type="ECO:0000313" key="14">
    <source>
        <dbReference type="Proteomes" id="UP000653578"/>
    </source>
</evidence>
<evidence type="ECO:0000256" key="5">
    <source>
        <dbReference type="ARBA" id="ARBA00022737"/>
    </source>
</evidence>
<dbReference type="Gene3D" id="1.10.1330.10">
    <property type="entry name" value="Dockerin domain"/>
    <property type="match status" value="1"/>
</dbReference>
<accession>A0ABX1XLM9</accession>
<dbReference type="InterPro" id="IPR044846">
    <property type="entry name" value="GH10"/>
</dbReference>
<evidence type="ECO:0000256" key="4">
    <source>
        <dbReference type="ARBA" id="ARBA00022651"/>
    </source>
</evidence>
<dbReference type="EMBL" id="WHNY01000091">
    <property type="protein sequence ID" value="NOU69371.1"/>
    <property type="molecule type" value="Genomic_DNA"/>
</dbReference>
<evidence type="ECO:0000256" key="7">
    <source>
        <dbReference type="ARBA" id="ARBA00023277"/>
    </source>
</evidence>
<dbReference type="Pfam" id="PF02018">
    <property type="entry name" value="CBM_4_9"/>
    <property type="match status" value="2"/>
</dbReference>
<dbReference type="SUPFAM" id="SSF51445">
    <property type="entry name" value="(Trans)glycosidases"/>
    <property type="match status" value="1"/>
</dbReference>
<evidence type="ECO:0000259" key="12">
    <source>
        <dbReference type="PROSITE" id="PS51766"/>
    </source>
</evidence>
<evidence type="ECO:0000256" key="3">
    <source>
        <dbReference type="ARBA" id="ARBA00007495"/>
    </source>
</evidence>
<dbReference type="InterPro" id="IPR008979">
    <property type="entry name" value="Galactose-bd-like_sf"/>
</dbReference>
<dbReference type="InterPro" id="IPR008965">
    <property type="entry name" value="CBM2/CBM3_carb-bd_dom_sf"/>
</dbReference>
<dbReference type="InterPro" id="IPR018247">
    <property type="entry name" value="EF_Hand_1_Ca_BS"/>
</dbReference>
<comment type="pathway">
    <text evidence="2">Glycan degradation; xylan degradation.</text>
</comment>
<dbReference type="SUPFAM" id="SSF49384">
    <property type="entry name" value="Carbohydrate-binding domain"/>
    <property type="match status" value="1"/>
</dbReference>